<dbReference type="InterPro" id="IPR013094">
    <property type="entry name" value="AB_hydrolase_3"/>
</dbReference>
<dbReference type="AlphaFoldDB" id="A0A251UNK3"/>
<dbReference type="InParanoid" id="A0A251UNK3"/>
<dbReference type="Proteomes" id="UP000215914">
    <property type="component" value="Chromosome 5"/>
</dbReference>
<dbReference type="InterPro" id="IPR029058">
    <property type="entry name" value="AB_hydrolase_fold"/>
</dbReference>
<sequence>MEAPTTSLSLPWKTRIFLYLFNTVTYAAIRPDGTVNRRLFNFFFFRIPPESKPINGVKTYDVVVDPTRHLWFRVFVPTEDAIEDVPLIFYFHGGGFAFLAPNVKQYDVVCRRMARKVAAVVVSVDYRLAPEYRYPVQHDDCFEVMKFLDVEENRLKWLPENVNVSRCFLAGDSAGGNIAHHLAQRSCEFNFQLLKRTNSEKEHDGNHLSLSRTDWYWNVFMPEGEGYNRDHSIINVSGPKAMDISKMDFPTTMVVVGGFDLLQDWQKRYYEWLKKSGKEAYMVEYPNMCHGFYAFPELPESEQLMSDVKDFVHMVLKKTTN</sequence>
<dbReference type="OMA" id="WTYENAS"/>
<keyword evidence="3" id="KW-0378">Hydrolase</keyword>
<evidence type="ECO:0000259" key="2">
    <source>
        <dbReference type="Pfam" id="PF07859"/>
    </source>
</evidence>
<dbReference type="PANTHER" id="PTHR23024:SF24">
    <property type="entry name" value="ALPHA_BETA HYDROLASE FOLD-3 DOMAIN-CONTAINING PROTEIN"/>
    <property type="match status" value="1"/>
</dbReference>
<accession>A0A251UNK3</accession>
<keyword evidence="4" id="KW-1185">Reference proteome</keyword>
<name>A0A251UNK3_HELAN</name>
<feature type="domain" description="Alpha/beta hydrolase fold-3" evidence="2">
    <location>
        <begin position="88"/>
        <end position="293"/>
    </location>
</feature>
<comment type="similarity">
    <text evidence="1">Belongs to the 'GDXG' lipolytic enzyme family.</text>
</comment>
<evidence type="ECO:0000313" key="4">
    <source>
        <dbReference type="Proteomes" id="UP000215914"/>
    </source>
</evidence>
<gene>
    <name evidence="3" type="ORF">HannXRQ_Chr05g0138931</name>
</gene>
<dbReference type="InterPro" id="IPR050466">
    <property type="entry name" value="Carboxylest/Gibb_receptor"/>
</dbReference>
<dbReference type="STRING" id="4232.A0A251UNK3"/>
<dbReference type="PANTHER" id="PTHR23024">
    <property type="entry name" value="ARYLACETAMIDE DEACETYLASE"/>
    <property type="match status" value="1"/>
</dbReference>
<reference evidence="4" key="1">
    <citation type="journal article" date="2017" name="Nature">
        <title>The sunflower genome provides insights into oil metabolism, flowering and Asterid evolution.</title>
        <authorList>
            <person name="Badouin H."/>
            <person name="Gouzy J."/>
            <person name="Grassa C.J."/>
            <person name="Murat F."/>
            <person name="Staton S.E."/>
            <person name="Cottret L."/>
            <person name="Lelandais-Briere C."/>
            <person name="Owens G.L."/>
            <person name="Carrere S."/>
            <person name="Mayjonade B."/>
            <person name="Legrand L."/>
            <person name="Gill N."/>
            <person name="Kane N.C."/>
            <person name="Bowers J.E."/>
            <person name="Hubner S."/>
            <person name="Bellec A."/>
            <person name="Berard A."/>
            <person name="Berges H."/>
            <person name="Blanchet N."/>
            <person name="Boniface M.C."/>
            <person name="Brunel D."/>
            <person name="Catrice O."/>
            <person name="Chaidir N."/>
            <person name="Claudel C."/>
            <person name="Donnadieu C."/>
            <person name="Faraut T."/>
            <person name="Fievet G."/>
            <person name="Helmstetter N."/>
            <person name="King M."/>
            <person name="Knapp S.J."/>
            <person name="Lai Z."/>
            <person name="Le Paslier M.C."/>
            <person name="Lippi Y."/>
            <person name="Lorenzon L."/>
            <person name="Mandel J.R."/>
            <person name="Marage G."/>
            <person name="Marchand G."/>
            <person name="Marquand E."/>
            <person name="Bret-Mestries E."/>
            <person name="Morien E."/>
            <person name="Nambeesan S."/>
            <person name="Nguyen T."/>
            <person name="Pegot-Espagnet P."/>
            <person name="Pouilly N."/>
            <person name="Raftis F."/>
            <person name="Sallet E."/>
            <person name="Schiex T."/>
            <person name="Thomas J."/>
            <person name="Vandecasteele C."/>
            <person name="Vares D."/>
            <person name="Vear F."/>
            <person name="Vautrin S."/>
            <person name="Crespi M."/>
            <person name="Mangin B."/>
            <person name="Burke J.M."/>
            <person name="Salse J."/>
            <person name="Munos S."/>
            <person name="Vincourt P."/>
            <person name="Rieseberg L.H."/>
            <person name="Langlade N.B."/>
        </authorList>
    </citation>
    <scope>NUCLEOTIDE SEQUENCE [LARGE SCALE GENOMIC DNA]</scope>
    <source>
        <strain evidence="4">cv. SF193</strain>
    </source>
</reference>
<dbReference type="FunCoup" id="A0A251UNK3">
    <property type="interactions" value="555"/>
</dbReference>
<dbReference type="SUPFAM" id="SSF53474">
    <property type="entry name" value="alpha/beta-Hydrolases"/>
    <property type="match status" value="1"/>
</dbReference>
<evidence type="ECO:0000313" key="3">
    <source>
        <dbReference type="EMBL" id="OTG24639.1"/>
    </source>
</evidence>
<dbReference type="GO" id="GO:0016787">
    <property type="term" value="F:hydrolase activity"/>
    <property type="evidence" value="ECO:0007669"/>
    <property type="project" value="UniProtKB-KW"/>
</dbReference>
<dbReference type="Gene3D" id="3.40.50.1820">
    <property type="entry name" value="alpha/beta hydrolase"/>
    <property type="match status" value="1"/>
</dbReference>
<dbReference type="EMBL" id="CM007894">
    <property type="protein sequence ID" value="OTG24639.1"/>
    <property type="molecule type" value="Genomic_DNA"/>
</dbReference>
<dbReference type="Pfam" id="PF07859">
    <property type="entry name" value="Abhydrolase_3"/>
    <property type="match status" value="1"/>
</dbReference>
<organism evidence="3 4">
    <name type="scientific">Helianthus annuus</name>
    <name type="common">Common sunflower</name>
    <dbReference type="NCBI Taxonomy" id="4232"/>
    <lineage>
        <taxon>Eukaryota</taxon>
        <taxon>Viridiplantae</taxon>
        <taxon>Streptophyta</taxon>
        <taxon>Embryophyta</taxon>
        <taxon>Tracheophyta</taxon>
        <taxon>Spermatophyta</taxon>
        <taxon>Magnoliopsida</taxon>
        <taxon>eudicotyledons</taxon>
        <taxon>Gunneridae</taxon>
        <taxon>Pentapetalae</taxon>
        <taxon>asterids</taxon>
        <taxon>campanulids</taxon>
        <taxon>Asterales</taxon>
        <taxon>Asteraceae</taxon>
        <taxon>Asteroideae</taxon>
        <taxon>Heliantheae alliance</taxon>
        <taxon>Heliantheae</taxon>
        <taxon>Helianthus</taxon>
    </lineage>
</organism>
<proteinExistence type="inferred from homology"/>
<evidence type="ECO:0000256" key="1">
    <source>
        <dbReference type="ARBA" id="ARBA00010515"/>
    </source>
</evidence>
<protein>
    <submittedName>
        <fullName evidence="3">Putative alpha/Beta hydrolase fold protein</fullName>
    </submittedName>
</protein>